<evidence type="ECO:0000313" key="3">
    <source>
        <dbReference type="Proteomes" id="UP000225215"/>
    </source>
</evidence>
<feature type="domain" description="CapR homology" evidence="1">
    <location>
        <begin position="9"/>
        <end position="74"/>
    </location>
</feature>
<evidence type="ECO:0000313" key="2">
    <source>
        <dbReference type="EMBL" id="APU01695.1"/>
    </source>
</evidence>
<name>A0A219YCL6_9CAUD</name>
<dbReference type="Pfam" id="PF21817">
    <property type="entry name" value="CapR"/>
    <property type="match status" value="4"/>
</dbReference>
<dbReference type="EMBL" id="KY290955">
    <property type="protein sequence ID" value="APU01695.1"/>
    <property type="molecule type" value="Genomic_DNA"/>
</dbReference>
<sequence length="439" mass="50056">MCGTCEVKDDFIGQTFPTPKGGVLTVVSDNGLKGNKKKYKLTCSICSLDTELFPDLFESAKGNLNQGCSPCGCAFNPKWKPFQIEILVKKVLSTSEKHVGHEYIGFPEGYKNSNSKVTINCPEHGHYTLSYHKIVNGGCGCADCGIKSIKEKQKEQDPFGKVMSVLKGEKYKGHEYIGFPEGYKNQKSKVTINCPEHGHYTPSYNDLINGGRGCFDCGIKSMADKQRNSEAETITKELCEEIGYEYLGFPDGYKNTYSKFEYICYLHERQTTSYNDFVYGGRRCPSCTTYGYNKSKPGHIYVTNWINNDKDTNEFFKIGITNFLEQRIKQQARKTSYKPHQLIVFKFLDGSIPQELERLTKPYRQDMNHPSITPEEFADGTTEILQNWIDIIKILPELIDTIRQKGYTPEIEVGKRLYNKLIKLDKSDMVKVILDHLYK</sequence>
<proteinExistence type="predicted"/>
<dbReference type="InterPro" id="IPR048793">
    <property type="entry name" value="CapR_dom"/>
</dbReference>
<feature type="domain" description="CapR homology" evidence="1">
    <location>
        <begin position="99"/>
        <end position="145"/>
    </location>
</feature>
<reference evidence="2 3" key="1">
    <citation type="journal article" date="2017" name="Sci. Rep.">
        <title>Characterization and diversity of phages infecting Aeromonas salmonicida subsp. salmonicida.</title>
        <authorList>
            <person name="Vincent A.T."/>
            <person name="Paquet V.E."/>
            <person name="Bernatchez A."/>
            <person name="Tremblay D.M."/>
            <person name="Moineau S."/>
            <person name="Charette S.J."/>
        </authorList>
    </citation>
    <scope>NUCLEOTIDE SEQUENCE [LARGE SCALE GENOMIC DNA]</scope>
</reference>
<protein>
    <recommendedName>
        <fullName evidence="1">CapR homology domain-containing protein</fullName>
    </recommendedName>
</protein>
<feature type="domain" description="CapR homology" evidence="1">
    <location>
        <begin position="171"/>
        <end position="218"/>
    </location>
</feature>
<dbReference type="Proteomes" id="UP000225215">
    <property type="component" value="Segment"/>
</dbReference>
<feature type="domain" description="CapR homology" evidence="1">
    <location>
        <begin position="231"/>
        <end position="288"/>
    </location>
</feature>
<accession>A0A219YCL6</accession>
<evidence type="ECO:0000259" key="1">
    <source>
        <dbReference type="Pfam" id="PF21817"/>
    </source>
</evidence>
<organism evidence="2 3">
    <name type="scientific">Aeromonas phage 65.2</name>
    <dbReference type="NCBI Taxonomy" id="1932896"/>
    <lineage>
        <taxon>Viruses</taxon>
        <taxon>Duplodnaviria</taxon>
        <taxon>Heunggongvirae</taxon>
        <taxon>Uroviricota</taxon>
        <taxon>Caudoviricetes</taxon>
        <taxon>Pantevenvirales</taxon>
        <taxon>Straboviridae</taxon>
        <taxon>Emmerichvirinae</taxon>
        <taxon>Ishigurovirus</taxon>
        <taxon>Ishigurovirus osborne</taxon>
    </lineage>
</organism>